<feature type="region of interest" description="Disordered" evidence="5">
    <location>
        <begin position="183"/>
        <end position="210"/>
    </location>
</feature>
<dbReference type="GO" id="GO:0005248">
    <property type="term" value="F:voltage-gated sodium channel activity"/>
    <property type="evidence" value="ECO:0007669"/>
    <property type="project" value="TreeGrafter"/>
</dbReference>
<organism evidence="7 8">
    <name type="scientific">Macrostomum lignano</name>
    <dbReference type="NCBI Taxonomy" id="282301"/>
    <lineage>
        <taxon>Eukaryota</taxon>
        <taxon>Metazoa</taxon>
        <taxon>Spiralia</taxon>
        <taxon>Lophotrochozoa</taxon>
        <taxon>Platyhelminthes</taxon>
        <taxon>Rhabditophora</taxon>
        <taxon>Macrostomorpha</taxon>
        <taxon>Macrostomida</taxon>
        <taxon>Macrostomidae</taxon>
        <taxon>Macrostomum</taxon>
    </lineage>
</organism>
<keyword evidence="7" id="KW-1185">Reference proteome</keyword>
<dbReference type="GO" id="GO:0043005">
    <property type="term" value="C:neuron projection"/>
    <property type="evidence" value="ECO:0007669"/>
    <property type="project" value="TreeGrafter"/>
</dbReference>
<name>A0A1I8FDX4_9PLAT</name>
<protein>
    <submittedName>
        <fullName evidence="8">Ion_trans domain-containing protein</fullName>
    </submittedName>
</protein>
<dbReference type="Gene3D" id="1.10.287.70">
    <property type="match status" value="1"/>
</dbReference>
<proteinExistence type="predicted"/>
<feature type="compositionally biased region" description="Acidic residues" evidence="5">
    <location>
        <begin position="183"/>
        <end position="192"/>
    </location>
</feature>
<dbReference type="InterPro" id="IPR043203">
    <property type="entry name" value="VGCC_Ca_Na"/>
</dbReference>
<dbReference type="GO" id="GO:0001518">
    <property type="term" value="C:voltage-gated sodium channel complex"/>
    <property type="evidence" value="ECO:0007669"/>
    <property type="project" value="TreeGrafter"/>
</dbReference>
<dbReference type="WBParaSite" id="maker-unitig_31055-snap-gene-0.1-mRNA-1">
    <property type="protein sequence ID" value="maker-unitig_31055-snap-gene-0.1-mRNA-1"/>
    <property type="gene ID" value="maker-unitig_31055-snap-gene-0.1"/>
</dbReference>
<keyword evidence="2" id="KW-0812">Transmembrane</keyword>
<sequence>IFIPQSQFIPNNFQRPSREDHPVNILPTVFSPCGNHAVSGSPTLNDRETPFFRVSVSPNTLRHQSVAGHSSAEDRFRLVSGMPSLQGTIHDDAQPCDSRPAEELKGWNCIGVDYQRLRRENWTCFDANPQALAPQAAGITERWEGPNSGITNFDNIGLAMLTVFQCITMEGWTDVMYYRISSDDEGDEEEDESRIGKPASAGLFFTRQRP</sequence>
<evidence type="ECO:0000256" key="2">
    <source>
        <dbReference type="ARBA" id="ARBA00022692"/>
    </source>
</evidence>
<evidence type="ECO:0000256" key="4">
    <source>
        <dbReference type="ARBA" id="ARBA00023136"/>
    </source>
</evidence>
<dbReference type="InterPro" id="IPR005821">
    <property type="entry name" value="Ion_trans_dom"/>
</dbReference>
<dbReference type="Proteomes" id="UP000095280">
    <property type="component" value="Unplaced"/>
</dbReference>
<dbReference type="GO" id="GO:0070509">
    <property type="term" value="P:calcium ion import"/>
    <property type="evidence" value="ECO:0007669"/>
    <property type="project" value="TreeGrafter"/>
</dbReference>
<evidence type="ECO:0000259" key="6">
    <source>
        <dbReference type="Pfam" id="PF00520"/>
    </source>
</evidence>
<dbReference type="PANTHER" id="PTHR10037">
    <property type="entry name" value="VOLTAGE-GATED CATION CHANNEL CALCIUM AND SODIUM"/>
    <property type="match status" value="1"/>
</dbReference>
<evidence type="ECO:0000256" key="1">
    <source>
        <dbReference type="ARBA" id="ARBA00004141"/>
    </source>
</evidence>
<evidence type="ECO:0000313" key="8">
    <source>
        <dbReference type="WBParaSite" id="maker-unitig_31055-snap-gene-0.1-mRNA-1"/>
    </source>
</evidence>
<comment type="subcellular location">
    <subcellularLocation>
        <location evidence="1">Membrane</location>
        <topology evidence="1">Multi-pass membrane protein</topology>
    </subcellularLocation>
</comment>
<dbReference type="Pfam" id="PF00520">
    <property type="entry name" value="Ion_trans"/>
    <property type="match status" value="1"/>
</dbReference>
<dbReference type="PANTHER" id="PTHR10037:SF293">
    <property type="entry name" value="EF-HAND DOMAIN-CONTAINING PROTEIN"/>
    <property type="match status" value="1"/>
</dbReference>
<evidence type="ECO:0000313" key="7">
    <source>
        <dbReference type="Proteomes" id="UP000095280"/>
    </source>
</evidence>
<keyword evidence="4" id="KW-0472">Membrane</keyword>
<evidence type="ECO:0000256" key="5">
    <source>
        <dbReference type="SAM" id="MobiDB-lite"/>
    </source>
</evidence>
<accession>A0A1I8FDX4</accession>
<evidence type="ECO:0000256" key="3">
    <source>
        <dbReference type="ARBA" id="ARBA00022989"/>
    </source>
</evidence>
<dbReference type="GO" id="GO:0086010">
    <property type="term" value="P:membrane depolarization during action potential"/>
    <property type="evidence" value="ECO:0007669"/>
    <property type="project" value="TreeGrafter"/>
</dbReference>
<keyword evidence="3" id="KW-1133">Transmembrane helix</keyword>
<dbReference type="GO" id="GO:0008332">
    <property type="term" value="F:low voltage-gated calcium channel activity"/>
    <property type="evidence" value="ECO:0007669"/>
    <property type="project" value="TreeGrafter"/>
</dbReference>
<reference evidence="8" key="1">
    <citation type="submission" date="2016-11" db="UniProtKB">
        <authorList>
            <consortium name="WormBaseParasite"/>
        </authorList>
    </citation>
    <scope>IDENTIFICATION</scope>
</reference>
<feature type="domain" description="Ion transport" evidence="6">
    <location>
        <begin position="124"/>
        <end position="183"/>
    </location>
</feature>
<dbReference type="AlphaFoldDB" id="A0A1I8FDX4"/>